<gene>
    <name evidence="6" type="ORF">KC573_03865</name>
</gene>
<keyword evidence="1" id="KW-0963">Cytoplasm</keyword>
<keyword evidence="3 6" id="KW-0238">DNA-binding</keyword>
<name>A0A955LWD8_UNCKA</name>
<sequence length="77" mass="8407">MSGHSHWAKIHRQKEVTDAKRGQLFTKLGKVITHAARDGGGDPDFNPTLADAIARAKSFNVPKDNIERAIKKGTGEL</sequence>
<reference evidence="6" key="1">
    <citation type="submission" date="2020-04" db="EMBL/GenBank/DDBJ databases">
        <authorList>
            <person name="Zhang T."/>
        </authorList>
    </citation>
    <scope>NUCLEOTIDE SEQUENCE</scope>
    <source>
        <strain evidence="6">HKST-UBA02</strain>
    </source>
</reference>
<dbReference type="InterPro" id="IPR029072">
    <property type="entry name" value="YebC-like"/>
</dbReference>
<evidence type="ECO:0000313" key="7">
    <source>
        <dbReference type="Proteomes" id="UP000699691"/>
    </source>
</evidence>
<dbReference type="GO" id="GO:0003677">
    <property type="term" value="F:DNA binding"/>
    <property type="evidence" value="ECO:0007669"/>
    <property type="project" value="UniProtKB-KW"/>
</dbReference>
<dbReference type="Proteomes" id="UP000699691">
    <property type="component" value="Unassembled WGS sequence"/>
</dbReference>
<proteinExistence type="predicted"/>
<dbReference type="InterPro" id="IPR017856">
    <property type="entry name" value="Integrase-like_N"/>
</dbReference>
<protein>
    <submittedName>
        <fullName evidence="6">YebC/PmpR family DNA-binding transcriptional regulator</fullName>
    </submittedName>
</protein>
<evidence type="ECO:0000256" key="3">
    <source>
        <dbReference type="ARBA" id="ARBA00023125"/>
    </source>
</evidence>
<comment type="caution">
    <text evidence="6">The sequence shown here is derived from an EMBL/GenBank/DDBJ whole genome shotgun (WGS) entry which is preliminary data.</text>
</comment>
<organism evidence="6 7">
    <name type="scientific">candidate division WWE3 bacterium</name>
    <dbReference type="NCBI Taxonomy" id="2053526"/>
    <lineage>
        <taxon>Bacteria</taxon>
        <taxon>Katanobacteria</taxon>
    </lineage>
</organism>
<evidence type="ECO:0000259" key="5">
    <source>
        <dbReference type="Pfam" id="PF20772"/>
    </source>
</evidence>
<keyword evidence="4" id="KW-0804">Transcription</keyword>
<feature type="non-terminal residue" evidence="6">
    <location>
        <position position="77"/>
    </location>
</feature>
<dbReference type="SUPFAM" id="SSF75625">
    <property type="entry name" value="YebC-like"/>
    <property type="match status" value="1"/>
</dbReference>
<dbReference type="PANTHER" id="PTHR12532:SF6">
    <property type="entry name" value="TRANSCRIPTIONAL REGULATORY PROTEIN YEBC-RELATED"/>
    <property type="match status" value="1"/>
</dbReference>
<dbReference type="GO" id="GO:0005829">
    <property type="term" value="C:cytosol"/>
    <property type="evidence" value="ECO:0007669"/>
    <property type="project" value="TreeGrafter"/>
</dbReference>
<accession>A0A955LWD8</accession>
<dbReference type="PANTHER" id="PTHR12532">
    <property type="entry name" value="TRANSLATIONAL ACTIVATOR OF CYTOCHROME C OXIDASE 1"/>
    <property type="match status" value="1"/>
</dbReference>
<dbReference type="InterPro" id="IPR049083">
    <property type="entry name" value="TACO1_YebC_N"/>
</dbReference>
<reference evidence="6" key="2">
    <citation type="journal article" date="2021" name="Microbiome">
        <title>Successional dynamics and alternative stable states in a saline activated sludge microbial community over 9 years.</title>
        <authorList>
            <person name="Wang Y."/>
            <person name="Ye J."/>
            <person name="Ju F."/>
            <person name="Liu L."/>
            <person name="Boyd J.A."/>
            <person name="Deng Y."/>
            <person name="Parks D.H."/>
            <person name="Jiang X."/>
            <person name="Yin X."/>
            <person name="Woodcroft B.J."/>
            <person name="Tyson G.W."/>
            <person name="Hugenholtz P."/>
            <person name="Polz M.F."/>
            <person name="Zhang T."/>
        </authorList>
    </citation>
    <scope>NUCLEOTIDE SEQUENCE</scope>
    <source>
        <strain evidence="6">HKST-UBA02</strain>
    </source>
</reference>
<dbReference type="InterPro" id="IPR002876">
    <property type="entry name" value="Transcrip_reg_TACO1-like"/>
</dbReference>
<evidence type="ECO:0000256" key="2">
    <source>
        <dbReference type="ARBA" id="ARBA00023015"/>
    </source>
</evidence>
<dbReference type="EMBL" id="JAGQKY010000205">
    <property type="protein sequence ID" value="MCA9397943.1"/>
    <property type="molecule type" value="Genomic_DNA"/>
</dbReference>
<feature type="domain" description="TACO1/YebC-like N-terminal" evidence="5">
    <location>
        <begin position="5"/>
        <end position="76"/>
    </location>
</feature>
<evidence type="ECO:0000256" key="1">
    <source>
        <dbReference type="ARBA" id="ARBA00022490"/>
    </source>
</evidence>
<dbReference type="Gene3D" id="1.10.10.200">
    <property type="match status" value="1"/>
</dbReference>
<dbReference type="AlphaFoldDB" id="A0A955LWD8"/>
<dbReference type="Pfam" id="PF20772">
    <property type="entry name" value="TACO1_YebC_N"/>
    <property type="match status" value="1"/>
</dbReference>
<evidence type="ECO:0000313" key="6">
    <source>
        <dbReference type="EMBL" id="MCA9397943.1"/>
    </source>
</evidence>
<dbReference type="FunFam" id="1.10.10.200:FF:000002">
    <property type="entry name" value="Probable transcriptional regulatory protein CLM62_37755"/>
    <property type="match status" value="1"/>
</dbReference>
<evidence type="ECO:0000256" key="4">
    <source>
        <dbReference type="ARBA" id="ARBA00023163"/>
    </source>
</evidence>
<keyword evidence="2" id="KW-0805">Transcription regulation</keyword>